<comment type="caution">
    <text evidence="6">The sequence shown here is derived from an EMBL/GenBank/DDBJ whole genome shotgun (WGS) entry which is preliminary data.</text>
</comment>
<feature type="domain" description="Luciferase-like" evidence="5">
    <location>
        <begin position="25"/>
        <end position="262"/>
    </location>
</feature>
<gene>
    <name evidence="6" type="primary">ssuD_1</name>
    <name evidence="6" type="ORF">Adu01nite_26500</name>
</gene>
<dbReference type="PANTHER" id="PTHR42847:SF4">
    <property type="entry name" value="ALKANESULFONATE MONOOXYGENASE-RELATED"/>
    <property type="match status" value="1"/>
</dbReference>
<evidence type="ECO:0000256" key="1">
    <source>
        <dbReference type="ARBA" id="ARBA00022630"/>
    </source>
</evidence>
<name>A0ABQ3YUU2_9ACTN</name>
<evidence type="ECO:0000259" key="5">
    <source>
        <dbReference type="Pfam" id="PF00296"/>
    </source>
</evidence>
<dbReference type="NCBIfam" id="TIGR03619">
    <property type="entry name" value="F420_Rv2161c"/>
    <property type="match status" value="1"/>
</dbReference>
<keyword evidence="7" id="KW-1185">Reference proteome</keyword>
<proteinExistence type="predicted"/>
<dbReference type="PANTHER" id="PTHR42847">
    <property type="entry name" value="ALKANESULFONATE MONOOXYGENASE"/>
    <property type="match status" value="1"/>
</dbReference>
<evidence type="ECO:0000256" key="4">
    <source>
        <dbReference type="ARBA" id="ARBA00023033"/>
    </source>
</evidence>
<dbReference type="InterPro" id="IPR019921">
    <property type="entry name" value="Lucif-like_OxRdtase_Rv2161c"/>
</dbReference>
<evidence type="ECO:0000313" key="7">
    <source>
        <dbReference type="Proteomes" id="UP000637628"/>
    </source>
</evidence>
<dbReference type="InterPro" id="IPR011251">
    <property type="entry name" value="Luciferase-like_dom"/>
</dbReference>
<keyword evidence="3" id="KW-0560">Oxidoreductase</keyword>
<keyword evidence="1" id="KW-0285">Flavoprotein</keyword>
<reference evidence="6 7" key="1">
    <citation type="submission" date="2021-01" db="EMBL/GenBank/DDBJ databases">
        <title>Whole genome shotgun sequence of Actinoplanes durhamensis NBRC 14914.</title>
        <authorList>
            <person name="Komaki H."/>
            <person name="Tamura T."/>
        </authorList>
    </citation>
    <scope>NUCLEOTIDE SEQUENCE [LARGE SCALE GENOMIC DNA]</scope>
    <source>
        <strain evidence="6 7">NBRC 14914</strain>
    </source>
</reference>
<dbReference type="Proteomes" id="UP000637628">
    <property type="component" value="Unassembled WGS sequence"/>
</dbReference>
<dbReference type="InterPro" id="IPR050172">
    <property type="entry name" value="SsuD_RutA_monooxygenase"/>
</dbReference>
<accession>A0ABQ3YUU2</accession>
<dbReference type="SUPFAM" id="SSF51679">
    <property type="entry name" value="Bacterial luciferase-like"/>
    <property type="match status" value="1"/>
</dbReference>
<dbReference type="EMBL" id="BOML01000021">
    <property type="protein sequence ID" value="GIE01300.1"/>
    <property type="molecule type" value="Genomic_DNA"/>
</dbReference>
<organism evidence="6 7">
    <name type="scientific">Paractinoplanes durhamensis</name>
    <dbReference type="NCBI Taxonomy" id="113563"/>
    <lineage>
        <taxon>Bacteria</taxon>
        <taxon>Bacillati</taxon>
        <taxon>Actinomycetota</taxon>
        <taxon>Actinomycetes</taxon>
        <taxon>Micromonosporales</taxon>
        <taxon>Micromonosporaceae</taxon>
        <taxon>Paractinoplanes</taxon>
    </lineage>
</organism>
<protein>
    <submittedName>
        <fullName evidence="6">LLM class F420-dependent oxidoreductase</fullName>
    </submittedName>
</protein>
<evidence type="ECO:0000256" key="3">
    <source>
        <dbReference type="ARBA" id="ARBA00023002"/>
    </source>
</evidence>
<dbReference type="Gene3D" id="3.20.20.30">
    <property type="entry name" value="Luciferase-like domain"/>
    <property type="match status" value="1"/>
</dbReference>
<sequence>MTPTASLSLQAMKFAISYSTASLGLDPDRMVVYAQHAEACGFEALYMPEHIALYRGAMLGSMELPTDLAVVDPLDALGFVAAATSRILLGTGVLLVPYQHPVVLAKRLATVDVLSRGRMRLLTVGLGSLPGEATAVGVDFRTRGRRADEAIDVLRLLWSGGAEGVSFHGEFFDVDDLCIFPKPHDATTLPIHVGGSSRAAARRAGRRGDGYFPGGMLTPEERVAQLELARSEAAAAGRDPAALEYTRWSSIAMTRERAETLAAEGVTRVVVNVTSTDPTEQQDEMSALAQRFGLTEV</sequence>
<keyword evidence="4" id="KW-0503">Monooxygenase</keyword>
<evidence type="ECO:0000313" key="6">
    <source>
        <dbReference type="EMBL" id="GIE01300.1"/>
    </source>
</evidence>
<dbReference type="InterPro" id="IPR036661">
    <property type="entry name" value="Luciferase-like_sf"/>
</dbReference>
<dbReference type="Pfam" id="PF00296">
    <property type="entry name" value="Bac_luciferase"/>
    <property type="match status" value="1"/>
</dbReference>
<evidence type="ECO:0000256" key="2">
    <source>
        <dbReference type="ARBA" id="ARBA00022643"/>
    </source>
</evidence>
<keyword evidence="2" id="KW-0288">FMN</keyword>